<gene>
    <name evidence="2" type="ORF">HOP12_15185</name>
</gene>
<sequence length="953" mass="102773">SHDDGGAVPTPAPARVGAPALGDRGAAALAGPRRYYLANDDHTDYEWSGSSAFYRGAFGRMLDYYMTQAETTASYPSDSRGRFNTDGSVWVSEYEVSRTPADFQRLIGHLRAGSITMPLNTCVQLYGAMPAEAVIRSFAYAGRLERRENLRFRLVIPMENQTLPGGVASLWAGCGARYSWKGICDCSSQINAWDRSRDVYHFTGKDGQSVLMKWNSMLSPGSSQVLGGYAEARNPIASLNTMRTDPEFLTRWPYDVAGAFGYGWDDAESTTNAFVQASLTQSNANERVIVSNQIDFFEDFEANYGSTLNSFGASFGNEWDLRTAGLAEVTARARRALEKLRTAEALVTLVALHDPSILAGRAADRDSAMMCLGLYYEHSWEGGPSVSESQRVTWQRRIESMITRYVNALHTAALVRLGELVKNDSGAERHVVFNPLSWVRDDAVDLTPSTAAPRHVVDVTTGLQVPSQEIVVDGVPRLRVLASAVPAVGYRTYEVRAGAGTTFTPAATFASATLDNGRYAVTLGSRGQITSLVDHADANRELVASGQALHDFGTGNGSVALESSGAVSATIRVSAGGSPAHETRVTLYRGIDRVAVEGRVTQNFGDTRTYRSTFALGGATMRHEEVGMIARVARQSQGGDYADEDARTDYLTFNHFVDLSLPARGVTVSNWDSPYFQAGNSTITTLDAATPRIDAVVGMQIDGSGGISNQGGDTAFLNRYAFRAHGAWDPAAAMRFSLEHQNPLVAAPVLGALGSPYPDTTFSLIQISDPNLLLWALKPVEEGIAQGVIARVWNLADSPRALRLDVAPQGIAVASRVTHIETPIGPAVVLGGGIEDSLATQQMKSYRFIAQPSVTESSGTRTHLALAAWPNPLARAAVTHLRFSLGAATPVRVSVHDVAGREIARLADRVMLAGTQTLDWDGRDRDGRAVAAGLYLVKARIGTRIETARVVRF</sequence>
<dbReference type="GO" id="GO:0003824">
    <property type="term" value="F:catalytic activity"/>
    <property type="evidence" value="ECO:0007669"/>
    <property type="project" value="InterPro"/>
</dbReference>
<dbReference type="Pfam" id="PF13860">
    <property type="entry name" value="FlgD_ig"/>
    <property type="match status" value="1"/>
</dbReference>
<comment type="caution">
    <text evidence="2">The sequence shown here is derived from an EMBL/GenBank/DDBJ whole genome shotgun (WGS) entry which is preliminary data.</text>
</comment>
<proteinExistence type="predicted"/>
<dbReference type="InterPro" id="IPR013780">
    <property type="entry name" value="Glyco_hydro_b"/>
</dbReference>
<organism evidence="2 3">
    <name type="scientific">Eiseniibacteriota bacterium</name>
    <dbReference type="NCBI Taxonomy" id="2212470"/>
    <lineage>
        <taxon>Bacteria</taxon>
        <taxon>Candidatus Eiseniibacteriota</taxon>
    </lineage>
</organism>
<dbReference type="Gene3D" id="2.60.40.4070">
    <property type="match status" value="1"/>
</dbReference>
<dbReference type="Gene3D" id="2.60.40.1180">
    <property type="entry name" value="Golgi alpha-mannosidase II"/>
    <property type="match status" value="1"/>
</dbReference>
<dbReference type="EMBL" id="JABFRW010000199">
    <property type="protein sequence ID" value="NOT35488.1"/>
    <property type="molecule type" value="Genomic_DNA"/>
</dbReference>
<dbReference type="Proteomes" id="UP000580839">
    <property type="component" value="Unassembled WGS sequence"/>
</dbReference>
<feature type="domain" description="FlgD/Vpr Ig-like" evidence="1">
    <location>
        <begin position="887"/>
        <end position="939"/>
    </location>
</feature>
<protein>
    <recommendedName>
        <fullName evidence="1">FlgD/Vpr Ig-like domain-containing protein</fullName>
    </recommendedName>
</protein>
<feature type="non-terminal residue" evidence="2">
    <location>
        <position position="1"/>
    </location>
</feature>
<evidence type="ECO:0000259" key="1">
    <source>
        <dbReference type="Pfam" id="PF13860"/>
    </source>
</evidence>
<dbReference type="InterPro" id="IPR011013">
    <property type="entry name" value="Gal_mutarotase_sf_dom"/>
</dbReference>
<dbReference type="GO" id="GO:0030246">
    <property type="term" value="F:carbohydrate binding"/>
    <property type="evidence" value="ECO:0007669"/>
    <property type="project" value="InterPro"/>
</dbReference>
<accession>A0A849SIA4</accession>
<reference evidence="2 3" key="1">
    <citation type="submission" date="2020-04" db="EMBL/GenBank/DDBJ databases">
        <title>Metagenomic profiling of ammonia- and methane-oxidizing microorganisms in a Dutch drinking water treatment plant.</title>
        <authorList>
            <person name="Poghosyan L."/>
            <person name="Leucker S."/>
        </authorList>
    </citation>
    <scope>NUCLEOTIDE SEQUENCE [LARGE SCALE GENOMIC DNA]</scope>
    <source>
        <strain evidence="2">S-RSF-IL-03</strain>
    </source>
</reference>
<dbReference type="InterPro" id="IPR025965">
    <property type="entry name" value="FlgD/Vpr_Ig-like"/>
</dbReference>
<dbReference type="SUPFAM" id="SSF74650">
    <property type="entry name" value="Galactose mutarotase-like"/>
    <property type="match status" value="1"/>
</dbReference>
<evidence type="ECO:0000313" key="3">
    <source>
        <dbReference type="Proteomes" id="UP000580839"/>
    </source>
</evidence>
<dbReference type="GO" id="GO:0005975">
    <property type="term" value="P:carbohydrate metabolic process"/>
    <property type="evidence" value="ECO:0007669"/>
    <property type="project" value="InterPro"/>
</dbReference>
<evidence type="ECO:0000313" key="2">
    <source>
        <dbReference type="EMBL" id="NOT35488.1"/>
    </source>
</evidence>
<name>A0A849SIA4_UNCEI</name>
<dbReference type="AlphaFoldDB" id="A0A849SIA4"/>